<dbReference type="PROSITE" id="PS50110">
    <property type="entry name" value="RESPONSE_REGULATORY"/>
    <property type="match status" value="1"/>
</dbReference>
<evidence type="ECO:0000259" key="2">
    <source>
        <dbReference type="PROSITE" id="PS50110"/>
    </source>
</evidence>
<reference evidence="3 4" key="1">
    <citation type="submission" date="2017-09" db="EMBL/GenBank/DDBJ databases">
        <title>Depth-based differentiation of microbial function through sediment-hosted aquifers and enrichment of novel symbionts in the deep terrestrial subsurface.</title>
        <authorList>
            <person name="Probst A.J."/>
            <person name="Ladd B."/>
            <person name="Jarett J.K."/>
            <person name="Geller-Mcgrath D.E."/>
            <person name="Sieber C.M."/>
            <person name="Emerson J.B."/>
            <person name="Anantharaman K."/>
            <person name="Thomas B.C."/>
            <person name="Malmstrom R."/>
            <person name="Stieglmeier M."/>
            <person name="Klingl A."/>
            <person name="Woyke T."/>
            <person name="Ryan C.M."/>
            <person name="Banfield J.F."/>
        </authorList>
    </citation>
    <scope>NUCLEOTIDE SEQUENCE [LARGE SCALE GENOMIC DNA]</scope>
    <source>
        <strain evidence="3">CG22_combo_CG10-13_8_21_14_all_47_17</strain>
    </source>
</reference>
<accession>A0A2H0BUW3</accession>
<gene>
    <name evidence="3" type="ORF">COX00_01035</name>
</gene>
<dbReference type="EMBL" id="PCSZ01000025">
    <property type="protein sequence ID" value="PIP60840.1"/>
    <property type="molecule type" value="Genomic_DNA"/>
</dbReference>
<evidence type="ECO:0000313" key="4">
    <source>
        <dbReference type="Proteomes" id="UP000231581"/>
    </source>
</evidence>
<organism evidence="3 4">
    <name type="scientific">Candidatus Uhrbacteria bacterium CG22_combo_CG10-13_8_21_14_all_47_17</name>
    <dbReference type="NCBI Taxonomy" id="1975041"/>
    <lineage>
        <taxon>Bacteria</taxon>
        <taxon>Candidatus Uhriibacteriota</taxon>
    </lineage>
</organism>
<dbReference type="Proteomes" id="UP000231581">
    <property type="component" value="Unassembled WGS sequence"/>
</dbReference>
<dbReference type="GO" id="GO:0000160">
    <property type="term" value="P:phosphorelay signal transduction system"/>
    <property type="evidence" value="ECO:0007669"/>
    <property type="project" value="InterPro"/>
</dbReference>
<sequence length="124" mass="14308">MNQQEKRLVLMVEDNKNVHQLLEFALRAHQDKYLLISAHTLESGQKLFRKYREHIHVVILDASLDPRCELDTIPLLEEIVASDFTGAIIASSSSRAHRQTMMRSGCTRDCEKSRLIDLLKEDSF</sequence>
<dbReference type="InterPro" id="IPR001789">
    <property type="entry name" value="Sig_transdc_resp-reg_receiver"/>
</dbReference>
<dbReference type="SUPFAM" id="SSF52172">
    <property type="entry name" value="CheY-like"/>
    <property type="match status" value="1"/>
</dbReference>
<evidence type="ECO:0000313" key="3">
    <source>
        <dbReference type="EMBL" id="PIP60840.1"/>
    </source>
</evidence>
<protein>
    <recommendedName>
        <fullName evidence="2">Response regulatory domain-containing protein</fullName>
    </recommendedName>
</protein>
<keyword evidence="1" id="KW-0597">Phosphoprotein</keyword>
<proteinExistence type="predicted"/>
<dbReference type="InterPro" id="IPR011006">
    <property type="entry name" value="CheY-like_superfamily"/>
</dbReference>
<name>A0A2H0BUW3_9BACT</name>
<feature type="modified residue" description="4-aspartylphosphate" evidence="1">
    <location>
        <position position="61"/>
    </location>
</feature>
<comment type="caution">
    <text evidence="3">The sequence shown here is derived from an EMBL/GenBank/DDBJ whole genome shotgun (WGS) entry which is preliminary data.</text>
</comment>
<evidence type="ECO:0000256" key="1">
    <source>
        <dbReference type="PROSITE-ProRule" id="PRU00169"/>
    </source>
</evidence>
<dbReference type="Gene3D" id="3.40.50.2300">
    <property type="match status" value="1"/>
</dbReference>
<feature type="domain" description="Response regulatory" evidence="2">
    <location>
        <begin position="8"/>
        <end position="123"/>
    </location>
</feature>
<dbReference type="AlphaFoldDB" id="A0A2H0BUW3"/>